<dbReference type="RefSeq" id="WP_064801888.1">
    <property type="nucleotide sequence ID" value="NZ_CP016022.1"/>
</dbReference>
<evidence type="ECO:0000259" key="3">
    <source>
        <dbReference type="Pfam" id="PF07364"/>
    </source>
</evidence>
<keyword evidence="1" id="KW-0479">Metal-binding</keyword>
<keyword evidence="1" id="KW-0378">Hydrolase</keyword>
<organism evidence="4 5">
    <name type="scientific">Ralstonia insidiosa</name>
    <dbReference type="NCBI Taxonomy" id="190721"/>
    <lineage>
        <taxon>Bacteria</taxon>
        <taxon>Pseudomonadati</taxon>
        <taxon>Pseudomonadota</taxon>
        <taxon>Betaproteobacteria</taxon>
        <taxon>Burkholderiales</taxon>
        <taxon>Burkholderiaceae</taxon>
        <taxon>Ralstonia</taxon>
    </lineage>
</organism>
<dbReference type="STRING" id="190721.ACS15_0674"/>
<dbReference type="Pfam" id="PF07171">
    <property type="entry name" value="MlrC_C"/>
    <property type="match status" value="1"/>
</dbReference>
<name>A0A191ZTQ5_9RALS</name>
<proteinExistence type="inferred from homology"/>
<evidence type="ECO:0000313" key="5">
    <source>
        <dbReference type="Proteomes" id="UP000078572"/>
    </source>
</evidence>
<feature type="domain" description="Microcystin LR degradation protein MlrC N-terminal" evidence="3">
    <location>
        <begin position="3"/>
        <end position="288"/>
    </location>
</feature>
<gene>
    <name evidence="4" type="ORF">A9Y76_03055</name>
</gene>
<reference evidence="5" key="1">
    <citation type="submission" date="2016-06" db="EMBL/GenBank/DDBJ databases">
        <authorList>
            <person name="Xu Y."/>
            <person name="Nagy A."/>
            <person name="Yan X."/>
            <person name="Kim S.W."/>
            <person name="Haley B."/>
            <person name="Liu N.T."/>
            <person name="Nou X."/>
        </authorList>
    </citation>
    <scope>NUCLEOTIDE SEQUENCE [LARGE SCALE GENOMIC DNA]</scope>
    <source>
        <strain evidence="5">ATCC 49129</strain>
    </source>
</reference>
<dbReference type="AlphaFoldDB" id="A0A191ZTQ5"/>
<evidence type="ECO:0000259" key="2">
    <source>
        <dbReference type="Pfam" id="PF07171"/>
    </source>
</evidence>
<dbReference type="EMBL" id="CP016022">
    <property type="protein sequence ID" value="ANJ71515.1"/>
    <property type="molecule type" value="Genomic_DNA"/>
</dbReference>
<dbReference type="Pfam" id="PF07364">
    <property type="entry name" value="DUF1485"/>
    <property type="match status" value="1"/>
</dbReference>
<comment type="function">
    <text evidence="1">Involved in peptidolytic degradation of cyclic heptapeptide hepatotoxin microcystin (MC).</text>
</comment>
<dbReference type="InterPro" id="IPR010799">
    <property type="entry name" value="MlrC_C"/>
</dbReference>
<feature type="domain" description="Microcystin LR degradation protein MlrC C-terminal" evidence="2">
    <location>
        <begin position="297"/>
        <end position="471"/>
    </location>
</feature>
<evidence type="ECO:0000256" key="1">
    <source>
        <dbReference type="PIRNR" id="PIRNR012702"/>
    </source>
</evidence>
<comment type="similarity">
    <text evidence="1">Belongs to the peptidase M81 family.</text>
</comment>
<dbReference type="GO" id="GO:0006508">
    <property type="term" value="P:proteolysis"/>
    <property type="evidence" value="ECO:0007669"/>
    <property type="project" value="UniProtKB-KW"/>
</dbReference>
<keyword evidence="1" id="KW-0645">Protease</keyword>
<dbReference type="GeneID" id="61524988"/>
<dbReference type="GO" id="GO:0008237">
    <property type="term" value="F:metallopeptidase activity"/>
    <property type="evidence" value="ECO:0007669"/>
    <property type="project" value="UniProtKB-KW"/>
</dbReference>
<keyword evidence="1" id="KW-0482">Metalloprotease</keyword>
<comment type="cofactor">
    <cofactor evidence="1">
        <name>Zn(2+)</name>
        <dbReference type="ChEBI" id="CHEBI:29105"/>
    </cofactor>
    <text evidence="1">Binds 1 zinc ion per subunit.</text>
</comment>
<dbReference type="OrthoDB" id="5288421at2"/>
<protein>
    <recommendedName>
        <fullName evidence="1">Microcystinase C</fullName>
        <shortName evidence="1">MlrC</shortName>
    </recommendedName>
</protein>
<dbReference type="Proteomes" id="UP000078572">
    <property type="component" value="Chromosome 1"/>
</dbReference>
<keyword evidence="5" id="KW-1185">Reference proteome</keyword>
<dbReference type="GO" id="GO:0046872">
    <property type="term" value="F:metal ion binding"/>
    <property type="evidence" value="ECO:0007669"/>
    <property type="project" value="UniProtKB-KW"/>
</dbReference>
<evidence type="ECO:0000313" key="4">
    <source>
        <dbReference type="EMBL" id="ANJ71515.1"/>
    </source>
</evidence>
<dbReference type="InterPro" id="IPR015995">
    <property type="entry name" value="MlrC_N"/>
</dbReference>
<accession>A0A191ZTQ5</accession>
<dbReference type="PIRSF" id="PIRSF012702">
    <property type="entry name" value="UCP012702"/>
    <property type="match status" value="1"/>
</dbReference>
<dbReference type="InterPro" id="IPR009197">
    <property type="entry name" value="MlrC"/>
</dbReference>
<sequence length="486" mass="52373">MKLFTAQLSTETNTFAPCPTGWGGFEESGIFHGDASLRAPQGMGFALAEARRLAERDGHEIVEGICAEAQPSGPTIRAVYESLRDEILGKLEAAQPLDGVLLLLHGAMVAEGYDDCEGDLLSRVRAIVGPEVPIAATLDPHCHFTERMRRSADILIAYKEYPHTDPIDRLREAYQLLLDTAAGKIRPTTGVYDCRMVGAWHTTSEPMATFVQRMKSLEGRDGVLSVSFGHGFPWGDVPEAGAKFWVVTDNNLAAATALATQLGHEFWALREATRPAWLDVDAGLDRALEVGSGPVVIGDVADNPGGGAPGDNTMILRRIIERQIANVAIGCFWDLGAIQICHDAGVGATFDLRLGGKCGVASADPLDLRVTVRALSDQHTQSISGLTIPFGRAVWLEAANGVDIVLASVRNQVVGVDAFTGLGIDFESKRLVVVKSTQHFQAEFAPRAKAILHIAAPGAVTPSFADLNYQRRDLNYWPRVSNPFEA</sequence>